<evidence type="ECO:0000313" key="11">
    <source>
        <dbReference type="EMBL" id="CCG08885.1"/>
    </source>
</evidence>
<name>H6SLM0_PARPM</name>
<keyword evidence="2 9" id="KW-0813">Transport</keyword>
<dbReference type="GO" id="GO:0005886">
    <property type="term" value="C:plasma membrane"/>
    <property type="evidence" value="ECO:0007669"/>
    <property type="project" value="UniProtKB-SubCell"/>
</dbReference>
<comment type="similarity">
    <text evidence="9">Belongs to the binding-protein-dependent transport system permease family.</text>
</comment>
<keyword evidence="3" id="KW-1003">Cell membrane</keyword>
<sequence>MTLSSSRLGWALLLLLLAFALVAPLVDALGPFKQSLMKALSGPDAAAPFGYDHLGRSLFARLAHALRLSLGIALGATASAAVLGIALGVLASWRGGWVDRALSLVADSVLALPALLMVLMMGVILPATALSFWAGLALVQWIEFFRLTRSATRSLVASPAVEAARLQGFGLGWIFRRILWPEIGPMLRTTMAFGSPTPLPPLPPSALSVLACAPPRRNWA</sequence>
<dbReference type="AlphaFoldDB" id="H6SLM0"/>
<dbReference type="Pfam" id="PF00528">
    <property type="entry name" value="BPD_transp_1"/>
    <property type="match status" value="1"/>
</dbReference>
<keyword evidence="12" id="KW-1185">Reference proteome</keyword>
<evidence type="ECO:0000256" key="4">
    <source>
        <dbReference type="ARBA" id="ARBA00022692"/>
    </source>
</evidence>
<gene>
    <name evidence="11" type="primary">oppC</name>
    <name evidence="11" type="ORF">RSPPHO_02259</name>
</gene>
<feature type="transmembrane region" description="Helical" evidence="9">
    <location>
        <begin position="68"/>
        <end position="90"/>
    </location>
</feature>
<dbReference type="eggNOG" id="COG1173">
    <property type="taxonomic scope" value="Bacteria"/>
</dbReference>
<evidence type="ECO:0000256" key="9">
    <source>
        <dbReference type="RuleBase" id="RU363032"/>
    </source>
</evidence>
<dbReference type="PANTHER" id="PTHR43386">
    <property type="entry name" value="OLIGOPEPTIDE TRANSPORT SYSTEM PERMEASE PROTEIN APPC"/>
    <property type="match status" value="1"/>
</dbReference>
<reference evidence="11 12" key="1">
    <citation type="submission" date="2012-02" db="EMBL/GenBank/DDBJ databases">
        <title>Shotgun genome sequence of Phaeospirillum photometricum DSM 122.</title>
        <authorList>
            <person name="Duquesne K."/>
            <person name="Sturgis J."/>
        </authorList>
    </citation>
    <scope>NUCLEOTIDE SEQUENCE [LARGE SCALE GENOMIC DNA]</scope>
    <source>
        <strain evidence="12">DSM122</strain>
    </source>
</reference>
<dbReference type="GO" id="GO:0015031">
    <property type="term" value="P:protein transport"/>
    <property type="evidence" value="ECO:0007669"/>
    <property type="project" value="UniProtKB-KW"/>
</dbReference>
<evidence type="ECO:0000256" key="2">
    <source>
        <dbReference type="ARBA" id="ARBA00022448"/>
    </source>
</evidence>
<accession>H6SLM0</accession>
<comment type="caution">
    <text evidence="9">Lacks conserved residue(s) required for the propagation of feature annotation.</text>
</comment>
<dbReference type="PANTHER" id="PTHR43386:SF1">
    <property type="entry name" value="D,D-DIPEPTIDE TRANSPORT SYSTEM PERMEASE PROTEIN DDPC-RELATED"/>
    <property type="match status" value="1"/>
</dbReference>
<evidence type="ECO:0000256" key="6">
    <source>
        <dbReference type="ARBA" id="ARBA00022927"/>
    </source>
</evidence>
<evidence type="ECO:0000259" key="10">
    <source>
        <dbReference type="PROSITE" id="PS50928"/>
    </source>
</evidence>
<organism evidence="11 12">
    <name type="scientific">Pararhodospirillum photometricum DSM 122</name>
    <dbReference type="NCBI Taxonomy" id="1150469"/>
    <lineage>
        <taxon>Bacteria</taxon>
        <taxon>Pseudomonadati</taxon>
        <taxon>Pseudomonadota</taxon>
        <taxon>Alphaproteobacteria</taxon>
        <taxon>Rhodospirillales</taxon>
        <taxon>Rhodospirillaceae</taxon>
        <taxon>Pararhodospirillum</taxon>
    </lineage>
</organism>
<dbReference type="Gene3D" id="1.10.3720.10">
    <property type="entry name" value="MetI-like"/>
    <property type="match status" value="1"/>
</dbReference>
<dbReference type="PATRIC" id="fig|1150469.3.peg.2543"/>
<dbReference type="CDD" id="cd06261">
    <property type="entry name" value="TM_PBP2"/>
    <property type="match status" value="1"/>
</dbReference>
<comment type="subcellular location">
    <subcellularLocation>
        <location evidence="1 9">Cell membrane</location>
        <topology evidence="1 9">Multi-pass membrane protein</topology>
    </subcellularLocation>
</comment>
<dbReference type="HOGENOM" id="CLU_028518_5_3_5"/>
<dbReference type="InterPro" id="IPR000515">
    <property type="entry name" value="MetI-like"/>
</dbReference>
<dbReference type="EMBL" id="HE663493">
    <property type="protein sequence ID" value="CCG08885.1"/>
    <property type="molecule type" value="Genomic_DNA"/>
</dbReference>
<evidence type="ECO:0000256" key="8">
    <source>
        <dbReference type="ARBA" id="ARBA00023136"/>
    </source>
</evidence>
<feature type="domain" description="ABC transmembrane type-1" evidence="10">
    <location>
        <begin position="66"/>
        <end position="220"/>
    </location>
</feature>
<dbReference type="InterPro" id="IPR035906">
    <property type="entry name" value="MetI-like_sf"/>
</dbReference>
<dbReference type="PROSITE" id="PS50928">
    <property type="entry name" value="ABC_TM1"/>
    <property type="match status" value="1"/>
</dbReference>
<evidence type="ECO:0000256" key="3">
    <source>
        <dbReference type="ARBA" id="ARBA00022475"/>
    </source>
</evidence>
<dbReference type="KEGG" id="rpm:RSPPHO_02259"/>
<keyword evidence="6" id="KW-0653">Protein transport</keyword>
<keyword evidence="4 9" id="KW-0812">Transmembrane</keyword>
<proteinExistence type="inferred from homology"/>
<keyword evidence="8 9" id="KW-0472">Membrane</keyword>
<evidence type="ECO:0000256" key="1">
    <source>
        <dbReference type="ARBA" id="ARBA00004651"/>
    </source>
</evidence>
<evidence type="ECO:0000256" key="5">
    <source>
        <dbReference type="ARBA" id="ARBA00022856"/>
    </source>
</evidence>
<evidence type="ECO:0000313" key="12">
    <source>
        <dbReference type="Proteomes" id="UP000033220"/>
    </source>
</evidence>
<evidence type="ECO:0000256" key="7">
    <source>
        <dbReference type="ARBA" id="ARBA00022989"/>
    </source>
</evidence>
<dbReference type="RefSeq" id="WP_014415519.1">
    <property type="nucleotide sequence ID" value="NC_017059.1"/>
</dbReference>
<dbReference type="InterPro" id="IPR050366">
    <property type="entry name" value="BP-dependent_transpt_permease"/>
</dbReference>
<dbReference type="Proteomes" id="UP000033220">
    <property type="component" value="Chromosome DSM 122"/>
</dbReference>
<keyword evidence="7 9" id="KW-1133">Transmembrane helix</keyword>
<dbReference type="GO" id="GO:0071916">
    <property type="term" value="F:dipeptide transmembrane transporter activity"/>
    <property type="evidence" value="ECO:0007669"/>
    <property type="project" value="TreeGrafter"/>
</dbReference>
<dbReference type="STRING" id="1150469.RSPPHO_02259"/>
<dbReference type="SUPFAM" id="SSF161098">
    <property type="entry name" value="MetI-like"/>
    <property type="match status" value="1"/>
</dbReference>
<protein>
    <submittedName>
        <fullName evidence="11">Oligopeptide transport system permease protein OppC</fullName>
    </submittedName>
</protein>
<keyword evidence="5" id="KW-0571">Peptide transport</keyword>